<feature type="region of interest" description="Disordered" evidence="3">
    <location>
        <begin position="1"/>
        <end position="25"/>
    </location>
</feature>
<feature type="compositionally biased region" description="Low complexity" evidence="3">
    <location>
        <begin position="1"/>
        <end position="22"/>
    </location>
</feature>
<evidence type="ECO:0000313" key="4">
    <source>
        <dbReference type="EMBL" id="BAM02626.1"/>
    </source>
</evidence>
<evidence type="ECO:0000256" key="3">
    <source>
        <dbReference type="SAM" id="MobiDB-lite"/>
    </source>
</evidence>
<gene>
    <name evidence="4" type="ordered locus">PSMK_04670</name>
</gene>
<proteinExistence type="predicted"/>
<dbReference type="KEGG" id="phm:PSMK_04670"/>
<keyword evidence="5" id="KW-1185">Reference proteome</keyword>
<evidence type="ECO:0000313" key="5">
    <source>
        <dbReference type="Proteomes" id="UP000007881"/>
    </source>
</evidence>
<keyword evidence="2 4" id="KW-0808">Transferase</keyword>
<dbReference type="NCBIfam" id="TIGR00696">
    <property type="entry name" value="wecG_tagA_cpsF"/>
    <property type="match status" value="1"/>
</dbReference>
<dbReference type="eggNOG" id="COG1922">
    <property type="taxonomic scope" value="Bacteria"/>
</dbReference>
<reference evidence="4 5" key="1">
    <citation type="submission" date="2012-02" db="EMBL/GenBank/DDBJ databases">
        <title>Complete genome sequence of Phycisphaera mikurensis NBRC 102666.</title>
        <authorList>
            <person name="Ankai A."/>
            <person name="Hosoyama A."/>
            <person name="Terui Y."/>
            <person name="Sekine M."/>
            <person name="Fukai R."/>
            <person name="Kato Y."/>
            <person name="Nakamura S."/>
            <person name="Yamada-Narita S."/>
            <person name="Kawakoshi A."/>
            <person name="Fukunaga Y."/>
            <person name="Yamazaki S."/>
            <person name="Fujita N."/>
        </authorList>
    </citation>
    <scope>NUCLEOTIDE SEQUENCE [LARGE SCALE GENOMIC DNA]</scope>
    <source>
        <strain evidence="5">NBRC 102666 / KCTC 22515 / FYK2301M01</strain>
    </source>
</reference>
<name>I0IBI8_PHYMF</name>
<dbReference type="Pfam" id="PF03808">
    <property type="entry name" value="Glyco_tran_WecG"/>
    <property type="match status" value="1"/>
</dbReference>
<dbReference type="EMBL" id="AP012338">
    <property type="protein sequence ID" value="BAM02626.1"/>
    <property type="molecule type" value="Genomic_DNA"/>
</dbReference>
<dbReference type="Proteomes" id="UP000007881">
    <property type="component" value="Chromosome"/>
</dbReference>
<protein>
    <submittedName>
        <fullName evidence="4">Putative glycosyltransferase</fullName>
    </submittedName>
</protein>
<dbReference type="PANTHER" id="PTHR34136:SF1">
    <property type="entry name" value="UDP-N-ACETYL-D-MANNOSAMINURONIC ACID TRANSFERASE"/>
    <property type="match status" value="1"/>
</dbReference>
<evidence type="ECO:0000256" key="2">
    <source>
        <dbReference type="ARBA" id="ARBA00022679"/>
    </source>
</evidence>
<dbReference type="CDD" id="cd06533">
    <property type="entry name" value="Glyco_transf_WecG_TagA"/>
    <property type="match status" value="1"/>
</dbReference>
<sequence length="302" mass="31139">MSAPLPSSSPPEAAEGAEGPAGPERRVRLAGVDLDPLTLRGTIELMLGALDAGRGGWLVTSNLDHLRRAGHDPSFRAMLAAADRVVADGMPLVWASRIAGTPLPERVAGSTLSAEMAAAAAARGRSLFLLGGNPGVADAAAARLREDHPDLVIAGTHCPPLGFEDDPEAAPALRAALASSDADLVYVALGSPKQEKLIAELRGEGLLPGAWWVGVGISLSFLCGEVSRAPGWVQAAGLEWVHRLAQEPRRLARRYLVDGLPYAARLLAAAAWSRLTRPAAATFRPAEASGAAPPAPGPGADA</sequence>
<dbReference type="HOGENOM" id="CLU_063203_0_1_0"/>
<evidence type="ECO:0000256" key="1">
    <source>
        <dbReference type="ARBA" id="ARBA00022676"/>
    </source>
</evidence>
<dbReference type="OrthoDB" id="9771846at2"/>
<dbReference type="RefSeq" id="WP_014435846.1">
    <property type="nucleotide sequence ID" value="NC_017080.1"/>
</dbReference>
<dbReference type="AlphaFoldDB" id="I0IBI8"/>
<dbReference type="STRING" id="1142394.PSMK_04670"/>
<organism evidence="4 5">
    <name type="scientific">Phycisphaera mikurensis (strain NBRC 102666 / KCTC 22515 / FYK2301M01)</name>
    <dbReference type="NCBI Taxonomy" id="1142394"/>
    <lineage>
        <taxon>Bacteria</taxon>
        <taxon>Pseudomonadati</taxon>
        <taxon>Planctomycetota</taxon>
        <taxon>Phycisphaerae</taxon>
        <taxon>Phycisphaerales</taxon>
        <taxon>Phycisphaeraceae</taxon>
        <taxon>Phycisphaera</taxon>
    </lineage>
</organism>
<keyword evidence="1" id="KW-0328">Glycosyltransferase</keyword>
<dbReference type="InterPro" id="IPR004629">
    <property type="entry name" value="WecG_TagA_CpsF"/>
</dbReference>
<dbReference type="GO" id="GO:0016758">
    <property type="term" value="F:hexosyltransferase activity"/>
    <property type="evidence" value="ECO:0007669"/>
    <property type="project" value="TreeGrafter"/>
</dbReference>
<accession>I0IBI8</accession>
<dbReference type="PANTHER" id="PTHR34136">
    <property type="match status" value="1"/>
</dbReference>